<feature type="non-terminal residue" evidence="3">
    <location>
        <position position="312"/>
    </location>
</feature>
<dbReference type="Proteomes" id="UP000631114">
    <property type="component" value="Unassembled WGS sequence"/>
</dbReference>
<accession>A0A835H1T1</accession>
<reference evidence="3 4" key="1">
    <citation type="submission" date="2020-10" db="EMBL/GenBank/DDBJ databases">
        <title>The Coptis chinensis genome and diversification of protoberbering-type alkaloids.</title>
        <authorList>
            <person name="Wang B."/>
            <person name="Shu S."/>
            <person name="Song C."/>
            <person name="Liu Y."/>
        </authorList>
    </citation>
    <scope>NUCLEOTIDE SEQUENCE [LARGE SCALE GENOMIC DNA]</scope>
    <source>
        <strain evidence="3">HL-2020</strain>
        <tissue evidence="3">Leaf</tissue>
    </source>
</reference>
<evidence type="ECO:0000313" key="3">
    <source>
        <dbReference type="EMBL" id="KAF9590625.1"/>
    </source>
</evidence>
<comment type="caution">
    <text evidence="3">The sequence shown here is derived from an EMBL/GenBank/DDBJ whole genome shotgun (WGS) entry which is preliminary data.</text>
</comment>
<comment type="similarity">
    <text evidence="1">Belongs to the PI3/PI4-kinase family. Type III PI4K subfamily.</text>
</comment>
<dbReference type="InterPro" id="IPR045495">
    <property type="entry name" value="PI4K_N"/>
</dbReference>
<dbReference type="AlphaFoldDB" id="A0A835H1T1"/>
<dbReference type="OrthoDB" id="1741304at2759"/>
<organism evidence="3 4">
    <name type="scientific">Coptis chinensis</name>
    <dbReference type="NCBI Taxonomy" id="261450"/>
    <lineage>
        <taxon>Eukaryota</taxon>
        <taxon>Viridiplantae</taxon>
        <taxon>Streptophyta</taxon>
        <taxon>Embryophyta</taxon>
        <taxon>Tracheophyta</taxon>
        <taxon>Spermatophyta</taxon>
        <taxon>Magnoliopsida</taxon>
        <taxon>Ranunculales</taxon>
        <taxon>Ranunculaceae</taxon>
        <taxon>Coptidoideae</taxon>
        <taxon>Coptis</taxon>
    </lineage>
</organism>
<evidence type="ECO:0000256" key="1">
    <source>
        <dbReference type="ARBA" id="ARBA00006209"/>
    </source>
</evidence>
<feature type="domain" description="PI4-kinase N-terminal" evidence="2">
    <location>
        <begin position="196"/>
        <end position="283"/>
    </location>
</feature>
<name>A0A835H1T1_9MAGN</name>
<gene>
    <name evidence="3" type="ORF">IFM89_035943</name>
</gene>
<proteinExistence type="inferred from homology"/>
<dbReference type="EMBL" id="JADFTS010000009">
    <property type="protein sequence ID" value="KAF9590625.1"/>
    <property type="molecule type" value="Genomic_DNA"/>
</dbReference>
<evidence type="ECO:0000259" key="2">
    <source>
        <dbReference type="Pfam" id="PF19274"/>
    </source>
</evidence>
<evidence type="ECO:0000313" key="4">
    <source>
        <dbReference type="Proteomes" id="UP000631114"/>
    </source>
</evidence>
<keyword evidence="4" id="KW-1185">Reference proteome</keyword>
<protein>
    <recommendedName>
        <fullName evidence="2">PI4-kinase N-terminal domain-containing protein</fullName>
    </recommendedName>
</protein>
<dbReference type="Pfam" id="PF19274">
    <property type="entry name" value="PI4K_N"/>
    <property type="match status" value="1"/>
</dbReference>
<sequence length="312" mass="33994">EDVGIGIGRVFLIALSNNCPPFRSLDAERLVTCLLTSFISVVVLAEPPASPLGSVLIQSSPGGNEIISNVSWSSSNLVLREVETPSSSEASLNGSIGWRSSVDQVGEEGLDSLEKQAIALRLIGHIVDKVPIKHELLDQVRMVSKKQLQSLLIFLKIRKCDWAEDGAMLKATITSKLSVYQAAALVQIRSLASFDLDGVAKIVVTRGGQLLRVLLICLKPLVLAACAQADTWGGSEGSMFGSVIRTSCEIIEYGWNKDRGPVETLIMGLTASIRERNDYEEQEVSILTFDCLCRFINVNRNKILLCTCVLYL</sequence>